<feature type="compositionally biased region" description="Pro residues" evidence="1">
    <location>
        <begin position="60"/>
        <end position="71"/>
    </location>
</feature>
<evidence type="ECO:0000256" key="1">
    <source>
        <dbReference type="SAM" id="MobiDB-lite"/>
    </source>
</evidence>
<feature type="region of interest" description="Disordered" evidence="1">
    <location>
        <begin position="690"/>
        <end position="709"/>
    </location>
</feature>
<proteinExistence type="predicted"/>
<dbReference type="EMBL" id="CAVLEF010000215">
    <property type="protein sequence ID" value="CAK1553248.1"/>
    <property type="molecule type" value="Genomic_DNA"/>
</dbReference>
<name>A0AAV1JYM7_9NEOP</name>
<accession>A0AAV1JYM7</accession>
<feature type="region of interest" description="Disordered" evidence="1">
    <location>
        <begin position="25"/>
        <end position="73"/>
    </location>
</feature>
<organism evidence="3 4">
    <name type="scientific">Leptosia nina</name>
    <dbReference type="NCBI Taxonomy" id="320188"/>
    <lineage>
        <taxon>Eukaryota</taxon>
        <taxon>Metazoa</taxon>
        <taxon>Ecdysozoa</taxon>
        <taxon>Arthropoda</taxon>
        <taxon>Hexapoda</taxon>
        <taxon>Insecta</taxon>
        <taxon>Pterygota</taxon>
        <taxon>Neoptera</taxon>
        <taxon>Endopterygota</taxon>
        <taxon>Lepidoptera</taxon>
        <taxon>Glossata</taxon>
        <taxon>Ditrysia</taxon>
        <taxon>Papilionoidea</taxon>
        <taxon>Pieridae</taxon>
        <taxon>Pierinae</taxon>
        <taxon>Leptosia</taxon>
    </lineage>
</organism>
<feature type="region of interest" description="Disordered" evidence="1">
    <location>
        <begin position="1"/>
        <end position="20"/>
    </location>
</feature>
<feature type="region of interest" description="Disordered" evidence="1">
    <location>
        <begin position="88"/>
        <end position="149"/>
    </location>
</feature>
<evidence type="ECO:0000313" key="3">
    <source>
        <dbReference type="EMBL" id="CAK1553248.1"/>
    </source>
</evidence>
<dbReference type="PANTHER" id="PTHR46599:SF3">
    <property type="entry name" value="PIGGYBAC TRANSPOSABLE ELEMENT-DERIVED PROTEIN 4"/>
    <property type="match status" value="1"/>
</dbReference>
<dbReference type="InterPro" id="IPR029526">
    <property type="entry name" value="PGBD"/>
</dbReference>
<dbReference type="PANTHER" id="PTHR46599">
    <property type="entry name" value="PIGGYBAC TRANSPOSABLE ELEMENT-DERIVED PROTEIN 4"/>
    <property type="match status" value="1"/>
</dbReference>
<evidence type="ECO:0000259" key="2">
    <source>
        <dbReference type="Pfam" id="PF13843"/>
    </source>
</evidence>
<dbReference type="Proteomes" id="UP001497472">
    <property type="component" value="Unassembled WGS sequence"/>
</dbReference>
<comment type="caution">
    <text evidence="3">The sequence shown here is derived from an EMBL/GenBank/DDBJ whole genome shotgun (WGS) entry which is preliminary data.</text>
</comment>
<sequence length="760" mass="86913">MSSKAANNKKMKKLTPEKRQAFVRLNNAKQVGNYELPDTVTSNGKGKGKSTEPDHRIPCPGVPSTPPPRIPQPWEKLLCDETIKKDIDDDVIKGTTRSPGLTKARRRKRVQDMEMDKTPTASRAKSRKRDIKLSSPTGNQVKERPSTPLGDIEFQNYTLTSSILAKALGSGRSAKSKNSLENDVEIERNMGSEASSGSEMDVEEENLLKNAIAKDLDEPNPTEAVELMRLDAEEDQAIRGMVESDADVLNFDWSSKYKNFEGVREAFSGPSGPTFNTSGMSPLRVFEQIWNTSIIDHIVTETNNYARQLQDQRAQKRSSRISRWKEATREEIWRFLSILMLQSLVVNNVEKEYWYPSNDHLRIGNFNKIMTHNRFLLIKRCLHFIDNSSLPARPSKLDKIMPVIAHLNDKFSTLYLPEQNLAIDESLLLWQGRLSFAQKIATKRAREGIKSYEICESRTGYLWKMEIYTGKRHLYAPQEACPVPIEGQKAEHRLNNATSQIVLNLMRPLLGKGHTLVMDNYYNSPLLSRLLKAKHRTDTMGTLRLSREFIPEGLKTKTKKNMKSGEVCFSSTKDICVLVYMDKNIVPMISTFHPPEVGGKSKYGYYKYKPKVIADYNLSMGGIDQKDQLLSSYPIERNRNLSWYKKLFRRLLNVSIHNASVIYNHGRTGSHKLVNRSFRLQLLTEMLKKYSPDTPQTPQQPQPPPSQMHLPVKVKTQRCRLCYRNKVRRTTVWRCGTCQVNLCIDGCYAVHHRDLESESL</sequence>
<protein>
    <recommendedName>
        <fullName evidence="2">PiggyBac transposable element-derived protein domain-containing protein</fullName>
    </recommendedName>
</protein>
<feature type="domain" description="PiggyBac transposable element-derived protein" evidence="2">
    <location>
        <begin position="281"/>
        <end position="659"/>
    </location>
</feature>
<reference evidence="3 4" key="1">
    <citation type="submission" date="2023-11" db="EMBL/GenBank/DDBJ databases">
        <authorList>
            <person name="Okamura Y."/>
        </authorList>
    </citation>
    <scope>NUCLEOTIDE SEQUENCE [LARGE SCALE GENOMIC DNA]</scope>
</reference>
<keyword evidence="4" id="KW-1185">Reference proteome</keyword>
<gene>
    <name evidence="3" type="ORF">LNINA_LOCUS12258</name>
</gene>
<dbReference type="Pfam" id="PF13843">
    <property type="entry name" value="DDE_Tnp_1_7"/>
    <property type="match status" value="1"/>
</dbReference>
<dbReference type="AlphaFoldDB" id="A0AAV1JYM7"/>
<evidence type="ECO:0000313" key="4">
    <source>
        <dbReference type="Proteomes" id="UP001497472"/>
    </source>
</evidence>